<reference evidence="3" key="1">
    <citation type="journal article" date="2009" name="BMC Genomics">
        <title>The complete genome sequence of Staphylothermus marinus reveals differences in sulfur metabolism among heterotrophic Crenarchaeota.</title>
        <authorList>
            <person name="Anderson I.J."/>
            <person name="Dharmarajan L."/>
            <person name="Rodriguez J."/>
            <person name="Hooper S."/>
            <person name="Porat I."/>
            <person name="Ulrich L.E."/>
            <person name="Elkins J.G."/>
            <person name="Mavromatis K."/>
            <person name="Sun H."/>
            <person name="Land M."/>
            <person name="Lapidus A."/>
            <person name="Lucas S."/>
            <person name="Barry K."/>
            <person name="Huber H."/>
            <person name="Zhulin I.B."/>
            <person name="Whitman W.B."/>
            <person name="Mukhopadhyay B."/>
            <person name="Woese C."/>
            <person name="Bristow J."/>
            <person name="Kyrpides N."/>
        </authorList>
    </citation>
    <scope>NUCLEOTIDE SEQUENCE [LARGE SCALE GENOMIC DNA]</scope>
    <source>
        <strain evidence="3">ATCC 43588 / DSM 3639 / JCM 9404 / F1</strain>
    </source>
</reference>
<evidence type="ECO:0000256" key="1">
    <source>
        <dbReference type="SAM" id="Phobius"/>
    </source>
</evidence>
<feature type="transmembrane region" description="Helical" evidence="1">
    <location>
        <begin position="276"/>
        <end position="294"/>
    </location>
</feature>
<keyword evidence="1" id="KW-0472">Membrane</keyword>
<name>A3DNN6_STAMF</name>
<dbReference type="HOGENOM" id="CLU_709073_0_0_2"/>
<dbReference type="PANTHER" id="PTHR23518:SF2">
    <property type="entry name" value="MAJOR FACILITATOR SUPERFAMILY TRANSPORTER"/>
    <property type="match status" value="1"/>
</dbReference>
<dbReference type="AlphaFoldDB" id="A3DNN6"/>
<organism evidence="2 3">
    <name type="scientific">Staphylothermus marinus (strain ATCC 43588 / DSM 3639 / JCM 9404 / F1)</name>
    <dbReference type="NCBI Taxonomy" id="399550"/>
    <lineage>
        <taxon>Archaea</taxon>
        <taxon>Thermoproteota</taxon>
        <taxon>Thermoprotei</taxon>
        <taxon>Desulfurococcales</taxon>
        <taxon>Desulfurococcaceae</taxon>
        <taxon>Staphylothermus</taxon>
    </lineage>
</organism>
<dbReference type="SUPFAM" id="SSF103473">
    <property type="entry name" value="MFS general substrate transporter"/>
    <property type="match status" value="1"/>
</dbReference>
<proteinExistence type="predicted"/>
<feature type="transmembrane region" description="Helical" evidence="1">
    <location>
        <begin position="12"/>
        <end position="30"/>
    </location>
</feature>
<dbReference type="GeneID" id="4907837"/>
<keyword evidence="3" id="KW-1185">Reference proteome</keyword>
<sequence>MKWRDISLDARKYILYHTIISPLLITWYMLPAYMLLTGYSILEVGLFFTVINILSVPLTYLIGKLFDRIAIRHGLVLIDALDGVENIFYGLSYSFLSPLMISLGLLVSRISRIFYPLYQVAEKLLYPKDKFEEVYSWHMRLPLLSQALGFIILGYIFGVLYSKPIHYSLGFIVIGSSSIFTITYLVKCLPRLDVRERISDAFSFKFDKEFKAILALEALDILALYLAPSIVLINYMMIVLKMSFFQVMLVVALSTLASLPATILSEHIDPRHRFEAISLYFVLMMLWALIMFLIPNFYAILLANILAEFGNTLSLPFYRSWLFSKVPSNKASSILAGVSSFERLFTYLDTMVILETVKTIIVL</sequence>
<feature type="transmembrane region" description="Helical" evidence="1">
    <location>
        <begin position="99"/>
        <end position="118"/>
    </location>
</feature>
<gene>
    <name evidence="2" type="ordered locus">Smar_1151</name>
</gene>
<keyword evidence="1" id="KW-1133">Transmembrane helix</keyword>
<dbReference type="RefSeq" id="WP_011839437.1">
    <property type="nucleotide sequence ID" value="NC_009033.1"/>
</dbReference>
<evidence type="ECO:0000313" key="2">
    <source>
        <dbReference type="EMBL" id="ABN70246.1"/>
    </source>
</evidence>
<feature type="transmembrane region" description="Helical" evidence="1">
    <location>
        <begin position="36"/>
        <end position="62"/>
    </location>
</feature>
<dbReference type="PANTHER" id="PTHR23518">
    <property type="entry name" value="C-METHYLTRANSFERASE"/>
    <property type="match status" value="1"/>
</dbReference>
<dbReference type="Proteomes" id="UP000000254">
    <property type="component" value="Chromosome"/>
</dbReference>
<evidence type="ECO:0008006" key="4">
    <source>
        <dbReference type="Google" id="ProtNLM"/>
    </source>
</evidence>
<protein>
    <recommendedName>
        <fullName evidence="4">MFS transporter</fullName>
    </recommendedName>
</protein>
<dbReference type="EMBL" id="CP000575">
    <property type="protein sequence ID" value="ABN70246.1"/>
    <property type="molecule type" value="Genomic_DNA"/>
</dbReference>
<dbReference type="STRING" id="399550.Smar_1151"/>
<evidence type="ECO:0000313" key="3">
    <source>
        <dbReference type="Proteomes" id="UP000000254"/>
    </source>
</evidence>
<dbReference type="KEGG" id="smr:Smar_1151"/>
<reference evidence="2 3" key="2">
    <citation type="journal article" date="2009" name="Stand. Genomic Sci.">
        <title>Complete genome sequence of Staphylothermus marinus Stetter and Fiala 1986 type strain F1.</title>
        <authorList>
            <person name="Anderson I.J."/>
            <person name="Sun H."/>
            <person name="Lapidus A."/>
            <person name="Copeland A."/>
            <person name="Glavina Del Rio T."/>
            <person name="Tice H."/>
            <person name="Dalin E."/>
            <person name="Lucas S."/>
            <person name="Barry K."/>
            <person name="Land M."/>
            <person name="Richardson P."/>
            <person name="Huber H."/>
            <person name="Kyrpides N.C."/>
        </authorList>
    </citation>
    <scope>NUCLEOTIDE SEQUENCE [LARGE SCALE GENOMIC DNA]</scope>
    <source>
        <strain evidence="3">ATCC 43588 / DSM 3639 / JCM 9404 / F1</strain>
    </source>
</reference>
<feature type="transmembrane region" description="Helical" evidence="1">
    <location>
        <begin position="167"/>
        <end position="189"/>
    </location>
</feature>
<dbReference type="OrthoDB" id="94818at2157"/>
<feature type="transmembrane region" description="Helical" evidence="1">
    <location>
        <begin position="210"/>
        <end position="238"/>
    </location>
</feature>
<keyword evidence="1" id="KW-0812">Transmembrane</keyword>
<accession>A3DNN6</accession>
<feature type="transmembrane region" description="Helical" evidence="1">
    <location>
        <begin position="139"/>
        <end position="161"/>
    </location>
</feature>
<dbReference type="eggNOG" id="arCOG00139">
    <property type="taxonomic scope" value="Archaea"/>
</dbReference>
<dbReference type="InterPro" id="IPR036259">
    <property type="entry name" value="MFS_trans_sf"/>
</dbReference>
<dbReference type="Gene3D" id="1.20.1250.20">
    <property type="entry name" value="MFS general substrate transporter like domains"/>
    <property type="match status" value="1"/>
</dbReference>
<feature type="transmembrane region" description="Helical" evidence="1">
    <location>
        <begin position="244"/>
        <end position="264"/>
    </location>
</feature>